<evidence type="ECO:0000256" key="2">
    <source>
        <dbReference type="SAM" id="Phobius"/>
    </source>
</evidence>
<protein>
    <recommendedName>
        <fullName evidence="5">Exopolysaccharide biosynthesis protein</fullName>
    </recommendedName>
</protein>
<sequence length="578" mass="61019">MTQNNPSLLERSSRLWRLDDTPADNPNEGPVALLRSMCALALQHKTKLILCTAVGIGLAAFHAHSLPRIYTATATLLLEPRRPTLASGQDGSGAQNLDLNRADSELQIIRSERLLSAVFDSLNLEASAELGPQPPRMLDLVVSNVRRIFSEPGTGTGAATSETGKTARSDGAVATNNIEPPATNARQAAFQSFARRLDVRRVGQSYVMEISYSSSDPVLAARVANAAVSGYILQAVSFKAEMAQAGTEVLQWRLDALASQVDAATDAMKQGKLPAIPTPDGDARIIGAALPPLSPSAPRPSLITALGGVLGLLAGFSMIALNLALDRKVRNAKDLMRDTGIPCLGTLPDAASRVDLRRGSHNRRSSVIVNLPGSAYAVAIRDLRTSIEIACSAIRNERGIVIAVAGWETGTGVSTLCLSLAQFISRSGRYTTLFNAEMGQIDLSDDGPDALPTTSLADALVADMRPEQVIFGNGRGDGDGIAVLPIHSENALTNLYVDFRDRRVARIVEAARARGDVLLGLPSVGGSTDAQALAIHADAVLIVASAGRTTTEQVNDTLQQLRRSGANVIGTVINRAKA</sequence>
<dbReference type="InterPro" id="IPR027417">
    <property type="entry name" value="P-loop_NTPase"/>
</dbReference>
<feature type="transmembrane region" description="Helical" evidence="2">
    <location>
        <begin position="302"/>
        <end position="325"/>
    </location>
</feature>
<keyword evidence="2" id="KW-0472">Membrane</keyword>
<proteinExistence type="predicted"/>
<evidence type="ECO:0000313" key="4">
    <source>
        <dbReference type="Proteomes" id="UP000026941"/>
    </source>
</evidence>
<keyword evidence="2" id="KW-0812">Transmembrane</keyword>
<dbReference type="PANTHER" id="PTHR32309:SF13">
    <property type="entry name" value="FERRIC ENTEROBACTIN TRANSPORT PROTEIN FEPE"/>
    <property type="match status" value="1"/>
</dbReference>
<dbReference type="GO" id="GO:0005886">
    <property type="term" value="C:plasma membrane"/>
    <property type="evidence" value="ECO:0007669"/>
    <property type="project" value="TreeGrafter"/>
</dbReference>
<dbReference type="Gene3D" id="3.40.50.300">
    <property type="entry name" value="P-loop containing nucleotide triphosphate hydrolases"/>
    <property type="match status" value="1"/>
</dbReference>
<comment type="caution">
    <text evidence="3">The sequence shown here is derived from an EMBL/GenBank/DDBJ whole genome shotgun (WGS) entry which is preliminary data.</text>
</comment>
<feature type="region of interest" description="Disordered" evidence="1">
    <location>
        <begin position="1"/>
        <end position="23"/>
    </location>
</feature>
<dbReference type="RefSeq" id="WP_015917745.1">
    <property type="nucleotide sequence ID" value="NZ_BAYX01000011.1"/>
</dbReference>
<dbReference type="InterPro" id="IPR050445">
    <property type="entry name" value="Bact_polysacc_biosynth/exp"/>
</dbReference>
<accession>A0AA87QDU5</accession>
<dbReference type="AlphaFoldDB" id="A0AA87QDU5"/>
<evidence type="ECO:0008006" key="5">
    <source>
        <dbReference type="Google" id="ProtNLM"/>
    </source>
</evidence>
<dbReference type="GeneID" id="86852115"/>
<feature type="compositionally biased region" description="Basic and acidic residues" evidence="1">
    <location>
        <begin position="11"/>
        <end position="20"/>
    </location>
</feature>
<evidence type="ECO:0000256" key="1">
    <source>
        <dbReference type="SAM" id="MobiDB-lite"/>
    </source>
</evidence>
<dbReference type="Proteomes" id="UP000026941">
    <property type="component" value="Unassembled WGS sequence"/>
</dbReference>
<dbReference type="SUPFAM" id="SSF52540">
    <property type="entry name" value="P-loop containing nucleoside triphosphate hydrolases"/>
    <property type="match status" value="1"/>
</dbReference>
<dbReference type="EMBL" id="BAYX01000011">
    <property type="protein sequence ID" value="GAJ95144.1"/>
    <property type="molecule type" value="Genomic_DNA"/>
</dbReference>
<evidence type="ECO:0000313" key="3">
    <source>
        <dbReference type="EMBL" id="GAJ95144.1"/>
    </source>
</evidence>
<dbReference type="GO" id="GO:0004713">
    <property type="term" value="F:protein tyrosine kinase activity"/>
    <property type="evidence" value="ECO:0007669"/>
    <property type="project" value="TreeGrafter"/>
</dbReference>
<gene>
    <name evidence="3" type="ORF">RRH01S_11_00520</name>
</gene>
<keyword evidence="2" id="KW-1133">Transmembrane helix</keyword>
<reference evidence="3 4" key="1">
    <citation type="submission" date="2014-05" db="EMBL/GenBank/DDBJ databases">
        <title>Whole genome shotgun sequence of Rhizobium rhizogenes NBRC 13257.</title>
        <authorList>
            <person name="Katano-Makiyama Y."/>
            <person name="Hosoyama A."/>
            <person name="Hashimoto M."/>
            <person name="Hosoyama Y."/>
            <person name="Noguchi M."/>
            <person name="Tsuchikane K."/>
            <person name="Kimura A."/>
            <person name="Ohji S."/>
            <person name="Ichikawa N."/>
            <person name="Yamazoe A."/>
            <person name="Fujita N."/>
        </authorList>
    </citation>
    <scope>NUCLEOTIDE SEQUENCE [LARGE SCALE GENOMIC DNA]</scope>
    <source>
        <strain evidence="3 4">NBRC 13257</strain>
    </source>
</reference>
<name>A0AA87QDU5_RHIRH</name>
<dbReference type="PANTHER" id="PTHR32309">
    <property type="entry name" value="TYROSINE-PROTEIN KINASE"/>
    <property type="match status" value="1"/>
</dbReference>
<organism evidence="3 4">
    <name type="scientific">Rhizobium rhizogenes NBRC 13257</name>
    <dbReference type="NCBI Taxonomy" id="1220581"/>
    <lineage>
        <taxon>Bacteria</taxon>
        <taxon>Pseudomonadati</taxon>
        <taxon>Pseudomonadota</taxon>
        <taxon>Alphaproteobacteria</taxon>
        <taxon>Hyphomicrobiales</taxon>
        <taxon>Rhizobiaceae</taxon>
        <taxon>Rhizobium/Agrobacterium group</taxon>
        <taxon>Rhizobium</taxon>
    </lineage>
</organism>